<dbReference type="InterPro" id="IPR039076">
    <property type="entry name" value="DivIC"/>
</dbReference>
<keyword evidence="2" id="KW-0812">Transmembrane</keyword>
<organism evidence="3 4">
    <name type="scientific">Sporosarcina globispora</name>
    <name type="common">Bacillus globisporus</name>
    <dbReference type="NCBI Taxonomy" id="1459"/>
    <lineage>
        <taxon>Bacteria</taxon>
        <taxon>Bacillati</taxon>
        <taxon>Bacillota</taxon>
        <taxon>Bacilli</taxon>
        <taxon>Bacillales</taxon>
        <taxon>Caryophanaceae</taxon>
        <taxon>Sporosarcina</taxon>
    </lineage>
</organism>
<keyword evidence="3" id="KW-0131">Cell cycle</keyword>
<protein>
    <submittedName>
        <fullName evidence="3">Cell division protein DIVIC</fullName>
    </submittedName>
</protein>
<keyword evidence="4" id="KW-1185">Reference proteome</keyword>
<accession>A0A0M0G8K4</accession>
<evidence type="ECO:0000313" key="3">
    <source>
        <dbReference type="EMBL" id="KON85862.1"/>
    </source>
</evidence>
<dbReference type="OrthoDB" id="2991180at2"/>
<sequence length="136" mass="15694">MSVTKKKNVAKMETSYVKQQEAAEISAGRRRKLLFRRLAAFCILAAVVSFFMISTLVSQSAALGEKVEEKTRLDQELADLKKKEVMLEEEIVKLNDDEYIAKLARKDYFLSDNNEIIFNLPEEETEKEKKKEKKAD</sequence>
<gene>
    <name evidence="3" type="ORF">AF332_02915</name>
</gene>
<dbReference type="AlphaFoldDB" id="A0A0M0G8K4"/>
<dbReference type="STRING" id="1459.AF332_02915"/>
<evidence type="ECO:0000313" key="4">
    <source>
        <dbReference type="Proteomes" id="UP000037109"/>
    </source>
</evidence>
<evidence type="ECO:0000256" key="1">
    <source>
        <dbReference type="SAM" id="Coils"/>
    </source>
</evidence>
<dbReference type="PATRIC" id="fig|1459.3.peg.592"/>
<keyword evidence="3" id="KW-0132">Cell division</keyword>
<keyword evidence="1" id="KW-0175">Coiled coil</keyword>
<name>A0A0M0G8K4_SPOGL</name>
<dbReference type="InterPro" id="IPR007060">
    <property type="entry name" value="FtsL/DivIC"/>
</dbReference>
<feature type="transmembrane region" description="Helical" evidence="2">
    <location>
        <begin position="38"/>
        <end position="57"/>
    </location>
</feature>
<comment type="caution">
    <text evidence="3">The sequence shown here is derived from an EMBL/GenBank/DDBJ whole genome shotgun (WGS) entry which is preliminary data.</text>
</comment>
<dbReference type="EMBL" id="LGUF01000007">
    <property type="protein sequence ID" value="KON85862.1"/>
    <property type="molecule type" value="Genomic_DNA"/>
</dbReference>
<proteinExistence type="predicted"/>
<dbReference type="GO" id="GO:0051301">
    <property type="term" value="P:cell division"/>
    <property type="evidence" value="ECO:0007669"/>
    <property type="project" value="UniProtKB-KW"/>
</dbReference>
<dbReference type="Proteomes" id="UP000037109">
    <property type="component" value="Unassembled WGS sequence"/>
</dbReference>
<dbReference type="PANTHER" id="PTHR40027:SF1">
    <property type="entry name" value="CELL DIVISION PROTEIN DIVIC"/>
    <property type="match status" value="1"/>
</dbReference>
<keyword evidence="2" id="KW-1133">Transmembrane helix</keyword>
<reference evidence="4" key="1">
    <citation type="submission" date="2015-07" db="EMBL/GenBank/DDBJ databases">
        <title>Fjat-10036 dsm4.</title>
        <authorList>
            <person name="Liu B."/>
            <person name="Wang J."/>
            <person name="Zhu Y."/>
            <person name="Liu G."/>
            <person name="Chen Q."/>
            <person name="Chen Z."/>
            <person name="Lan J."/>
            <person name="Che J."/>
            <person name="Ge C."/>
            <person name="Shi H."/>
            <person name="Pan Z."/>
            <person name="Liu X."/>
        </authorList>
    </citation>
    <scope>NUCLEOTIDE SEQUENCE [LARGE SCALE GENOMIC DNA]</scope>
    <source>
        <strain evidence="4">DSM 4</strain>
    </source>
</reference>
<dbReference type="RefSeq" id="WP_053433233.1">
    <property type="nucleotide sequence ID" value="NZ_LGUF01000007.1"/>
</dbReference>
<feature type="coiled-coil region" evidence="1">
    <location>
        <begin position="63"/>
        <end position="97"/>
    </location>
</feature>
<evidence type="ECO:0000256" key="2">
    <source>
        <dbReference type="SAM" id="Phobius"/>
    </source>
</evidence>
<dbReference type="PANTHER" id="PTHR40027">
    <property type="entry name" value="CELL DIVISION PROTEIN DIVIC"/>
    <property type="match status" value="1"/>
</dbReference>
<dbReference type="Pfam" id="PF04977">
    <property type="entry name" value="DivIC"/>
    <property type="match status" value="1"/>
</dbReference>
<keyword evidence="2" id="KW-0472">Membrane</keyword>